<feature type="compositionally biased region" description="Pro residues" evidence="5">
    <location>
        <begin position="261"/>
        <end position="276"/>
    </location>
</feature>
<dbReference type="EMBL" id="NPEU01000466">
    <property type="protein sequence ID" value="RAI31891.1"/>
    <property type="molecule type" value="Genomic_DNA"/>
</dbReference>
<name>A0A327K0U3_9BRAD</name>
<feature type="transmembrane region" description="Helical" evidence="6">
    <location>
        <begin position="127"/>
        <end position="146"/>
    </location>
</feature>
<keyword evidence="4 6" id="KW-0472">Membrane</keyword>
<protein>
    <submittedName>
        <fullName evidence="9">Uncharacterized protein</fullName>
    </submittedName>
</protein>
<reference evidence="9 10" key="1">
    <citation type="submission" date="2017-07" db="EMBL/GenBank/DDBJ databases">
        <title>Draft Genome Sequences of Select Purple Nonsulfur Bacteria.</title>
        <authorList>
            <person name="Lasarre B."/>
            <person name="Mckinlay J.B."/>
        </authorList>
    </citation>
    <scope>NUCLEOTIDE SEQUENCE [LARGE SCALE GENOMIC DNA]</scope>
    <source>
        <strain evidence="9 10">DSM 11907</strain>
    </source>
</reference>
<dbReference type="Pfam" id="PF01957">
    <property type="entry name" value="NfeD"/>
    <property type="match status" value="1"/>
</dbReference>
<dbReference type="Pfam" id="PF24961">
    <property type="entry name" value="NfeD_membrane"/>
    <property type="match status" value="1"/>
</dbReference>
<dbReference type="OrthoDB" id="5289056at2"/>
<feature type="compositionally biased region" description="Low complexity" evidence="5">
    <location>
        <begin position="243"/>
        <end position="260"/>
    </location>
</feature>
<keyword evidence="10" id="KW-1185">Reference proteome</keyword>
<organism evidence="9 10">
    <name type="scientific">Rhodoplanes elegans</name>
    <dbReference type="NCBI Taxonomy" id="29408"/>
    <lineage>
        <taxon>Bacteria</taxon>
        <taxon>Pseudomonadati</taxon>
        <taxon>Pseudomonadota</taxon>
        <taxon>Alphaproteobacteria</taxon>
        <taxon>Hyphomicrobiales</taxon>
        <taxon>Nitrobacteraceae</taxon>
        <taxon>Rhodoplanes</taxon>
    </lineage>
</organism>
<keyword evidence="2 6" id="KW-0812">Transmembrane</keyword>
<evidence type="ECO:0000256" key="6">
    <source>
        <dbReference type="SAM" id="Phobius"/>
    </source>
</evidence>
<dbReference type="InterPro" id="IPR012340">
    <property type="entry name" value="NA-bd_OB-fold"/>
</dbReference>
<dbReference type="InterPro" id="IPR056739">
    <property type="entry name" value="NfeD_membrane"/>
</dbReference>
<dbReference type="SUPFAM" id="SSF141322">
    <property type="entry name" value="NfeD domain-like"/>
    <property type="match status" value="1"/>
</dbReference>
<accession>A0A327K0U3</accession>
<evidence type="ECO:0000313" key="9">
    <source>
        <dbReference type="EMBL" id="RAI31891.1"/>
    </source>
</evidence>
<feature type="compositionally biased region" description="Basic residues" evidence="5">
    <location>
        <begin position="17"/>
        <end position="26"/>
    </location>
</feature>
<dbReference type="InterPro" id="IPR052165">
    <property type="entry name" value="Membrane_assoc_protease"/>
</dbReference>
<dbReference type="PANTHER" id="PTHR33507">
    <property type="entry name" value="INNER MEMBRANE PROTEIN YBBJ"/>
    <property type="match status" value="1"/>
</dbReference>
<feature type="region of interest" description="Disordered" evidence="5">
    <location>
        <begin position="221"/>
        <end position="283"/>
    </location>
</feature>
<feature type="transmembrane region" description="Helical" evidence="6">
    <location>
        <begin position="99"/>
        <end position="120"/>
    </location>
</feature>
<feature type="domain" description="NfeD integral membrane" evidence="8">
    <location>
        <begin position="105"/>
        <end position="172"/>
    </location>
</feature>
<dbReference type="AlphaFoldDB" id="A0A327K0U3"/>
<keyword evidence="3 6" id="KW-1133">Transmembrane helix</keyword>
<dbReference type="GO" id="GO:0016020">
    <property type="term" value="C:membrane"/>
    <property type="evidence" value="ECO:0007669"/>
    <property type="project" value="UniProtKB-SubCell"/>
</dbReference>
<evidence type="ECO:0000256" key="1">
    <source>
        <dbReference type="ARBA" id="ARBA00004141"/>
    </source>
</evidence>
<dbReference type="InterPro" id="IPR002810">
    <property type="entry name" value="NfeD-like_C"/>
</dbReference>
<evidence type="ECO:0000256" key="3">
    <source>
        <dbReference type="ARBA" id="ARBA00022989"/>
    </source>
</evidence>
<dbReference type="PANTHER" id="PTHR33507:SF4">
    <property type="entry name" value="NODULATION COMPETITIVENESS PROTEIN NFED"/>
    <property type="match status" value="1"/>
</dbReference>
<comment type="caution">
    <text evidence="9">The sequence shown here is derived from an EMBL/GenBank/DDBJ whole genome shotgun (WGS) entry which is preliminary data.</text>
</comment>
<evidence type="ECO:0000313" key="10">
    <source>
        <dbReference type="Proteomes" id="UP000248863"/>
    </source>
</evidence>
<comment type="subcellular location">
    <subcellularLocation>
        <location evidence="1">Membrane</location>
        <topology evidence="1">Multi-pass membrane protein</topology>
    </subcellularLocation>
</comment>
<dbReference type="Proteomes" id="UP000248863">
    <property type="component" value="Unassembled WGS sequence"/>
</dbReference>
<evidence type="ECO:0000256" key="5">
    <source>
        <dbReference type="SAM" id="MobiDB-lite"/>
    </source>
</evidence>
<evidence type="ECO:0000259" key="8">
    <source>
        <dbReference type="Pfam" id="PF24961"/>
    </source>
</evidence>
<dbReference type="Gene3D" id="2.40.50.140">
    <property type="entry name" value="Nucleic acid-binding proteins"/>
    <property type="match status" value="1"/>
</dbReference>
<evidence type="ECO:0000256" key="4">
    <source>
        <dbReference type="ARBA" id="ARBA00023136"/>
    </source>
</evidence>
<feature type="transmembrane region" description="Helical" evidence="6">
    <location>
        <begin position="158"/>
        <end position="178"/>
    </location>
</feature>
<evidence type="ECO:0000259" key="7">
    <source>
        <dbReference type="Pfam" id="PF01957"/>
    </source>
</evidence>
<sequence length="283" mass="29628">MGLRPLFTRCGRGCHRGAARWRGRPRRNGDGGRSLPRVAARKPTRRDTRRPPPPNRDGDTMPARSMFLLAVILSAPFVVLVAAPAATAPAPSIDPTTTAWLFGWWTGLGLVFLGAALIAAEAALPTFGLLGFGGLVVLATGLLILTDGRALSAGLSETTAIGVAIVLLAYLVVSGIVVRRAWRHRVATGDPALIGSEGRVVTWSGRAGTIRIAGEIWQARSDAPLPPGADRPGEDAPGSDPPGRAVRVVGRHGLVLRVEPAPAPAPARHPATPDPPARPKDRP</sequence>
<gene>
    <name evidence="9" type="ORF">CH338_25100</name>
</gene>
<feature type="transmembrane region" description="Helical" evidence="6">
    <location>
        <begin position="66"/>
        <end position="87"/>
    </location>
</feature>
<proteinExistence type="predicted"/>
<evidence type="ECO:0000256" key="2">
    <source>
        <dbReference type="ARBA" id="ARBA00022692"/>
    </source>
</evidence>
<feature type="region of interest" description="Disordered" evidence="5">
    <location>
        <begin position="17"/>
        <end position="61"/>
    </location>
</feature>
<feature type="domain" description="NfeD-like C-terminal" evidence="7">
    <location>
        <begin position="192"/>
        <end position="229"/>
    </location>
</feature>